<evidence type="ECO:0000313" key="1">
    <source>
        <dbReference type="EMBL" id="PIY63296.1"/>
    </source>
</evidence>
<dbReference type="Proteomes" id="UP000230973">
    <property type="component" value="Unassembled WGS sequence"/>
</dbReference>
<comment type="caution">
    <text evidence="1">The sequence shown here is derived from an EMBL/GenBank/DDBJ whole genome shotgun (WGS) entry which is preliminary data.</text>
</comment>
<accession>A0A2M7QBX7</accession>
<gene>
    <name evidence="1" type="ORF">COY93_00650</name>
</gene>
<reference evidence="2" key="1">
    <citation type="submission" date="2017-09" db="EMBL/GenBank/DDBJ databases">
        <title>Depth-based differentiation of microbial function through sediment-hosted aquifers and enrichment of novel symbionts in the deep terrestrial subsurface.</title>
        <authorList>
            <person name="Probst A.J."/>
            <person name="Ladd B."/>
            <person name="Jarett J.K."/>
            <person name="Geller-Mcgrath D.E."/>
            <person name="Sieber C.M.K."/>
            <person name="Emerson J.B."/>
            <person name="Anantharaman K."/>
            <person name="Thomas B.C."/>
            <person name="Malmstrom R."/>
            <person name="Stieglmeier M."/>
            <person name="Klingl A."/>
            <person name="Woyke T."/>
            <person name="Ryan C.M."/>
            <person name="Banfield J.F."/>
        </authorList>
    </citation>
    <scope>NUCLEOTIDE SEQUENCE [LARGE SCALE GENOMIC DNA]</scope>
</reference>
<organism evidence="1 2">
    <name type="scientific">Candidatus Uhrbacteria bacterium CG_4_10_14_0_8_um_filter_58_22</name>
    <dbReference type="NCBI Taxonomy" id="1975029"/>
    <lineage>
        <taxon>Bacteria</taxon>
        <taxon>Candidatus Uhriibacteriota</taxon>
    </lineage>
</organism>
<sequence>MFIFNMKISQYVREFTSNERILPRHIWAEVKEWLVEVWHRNPAGMKEEFGDVFHFLQLWLFWRFRLDGELWPSTRGSTDKFMNRLKTWRRLYAAVGLPEDISNFCGNCSKLEKVVLQLGRFGVDRQDGHSRLPKDGFGKVTDSLS</sequence>
<dbReference type="EMBL" id="PFLC01000010">
    <property type="protein sequence ID" value="PIY63296.1"/>
    <property type="molecule type" value="Genomic_DNA"/>
</dbReference>
<protein>
    <submittedName>
        <fullName evidence="1">Uncharacterized protein</fullName>
    </submittedName>
</protein>
<dbReference type="AlphaFoldDB" id="A0A2M7QBX7"/>
<proteinExistence type="predicted"/>
<name>A0A2M7QBX7_9BACT</name>
<evidence type="ECO:0000313" key="2">
    <source>
        <dbReference type="Proteomes" id="UP000230973"/>
    </source>
</evidence>